<dbReference type="GO" id="GO:0072345">
    <property type="term" value="F:NAADP-sensitive calcium-release channel activity"/>
    <property type="evidence" value="ECO:0007669"/>
    <property type="project" value="TreeGrafter"/>
</dbReference>
<name>A0AAD5M715_PYTIN</name>
<dbReference type="InterPro" id="IPR039031">
    <property type="entry name" value="Mucolipin"/>
</dbReference>
<feature type="domain" description="Polycystin cation channel PKD1/PKD2" evidence="7">
    <location>
        <begin position="371"/>
        <end position="502"/>
    </location>
</feature>
<evidence type="ECO:0000256" key="1">
    <source>
        <dbReference type="ARBA" id="ARBA00004141"/>
    </source>
</evidence>
<feature type="transmembrane region" description="Helical" evidence="6">
    <location>
        <begin position="374"/>
        <end position="391"/>
    </location>
</feature>
<feature type="region of interest" description="Disordered" evidence="5">
    <location>
        <begin position="12"/>
        <end position="44"/>
    </location>
</feature>
<evidence type="ECO:0000256" key="3">
    <source>
        <dbReference type="ARBA" id="ARBA00022989"/>
    </source>
</evidence>
<keyword evidence="9" id="KW-1185">Reference proteome</keyword>
<evidence type="ECO:0000313" key="9">
    <source>
        <dbReference type="Proteomes" id="UP001209570"/>
    </source>
</evidence>
<comment type="caution">
    <text evidence="8">The sequence shown here is derived from an EMBL/GenBank/DDBJ whole genome shotgun (WGS) entry which is preliminary data.</text>
</comment>
<dbReference type="Proteomes" id="UP001209570">
    <property type="component" value="Unassembled WGS sequence"/>
</dbReference>
<feature type="transmembrane region" description="Helical" evidence="6">
    <location>
        <begin position="411"/>
        <end position="433"/>
    </location>
</feature>
<keyword evidence="2 6" id="KW-0812">Transmembrane</keyword>
<evidence type="ECO:0000256" key="5">
    <source>
        <dbReference type="SAM" id="MobiDB-lite"/>
    </source>
</evidence>
<dbReference type="EMBL" id="JAKCXM010000026">
    <property type="protein sequence ID" value="KAJ0406966.1"/>
    <property type="molecule type" value="Genomic_DNA"/>
</dbReference>
<evidence type="ECO:0000259" key="7">
    <source>
        <dbReference type="Pfam" id="PF08016"/>
    </source>
</evidence>
<reference evidence="8" key="1">
    <citation type="submission" date="2021-12" db="EMBL/GenBank/DDBJ databases">
        <title>Prjna785345.</title>
        <authorList>
            <person name="Rujirawat T."/>
            <person name="Krajaejun T."/>
        </authorList>
    </citation>
    <scope>NUCLEOTIDE SEQUENCE</scope>
    <source>
        <strain evidence="8">Pi057C3</strain>
    </source>
</reference>
<feature type="transmembrane region" description="Helical" evidence="6">
    <location>
        <begin position="342"/>
        <end position="362"/>
    </location>
</feature>
<evidence type="ECO:0000256" key="4">
    <source>
        <dbReference type="ARBA" id="ARBA00023136"/>
    </source>
</evidence>
<evidence type="ECO:0000313" key="8">
    <source>
        <dbReference type="EMBL" id="KAJ0406966.1"/>
    </source>
</evidence>
<protein>
    <recommendedName>
        <fullName evidence="7">Polycystin cation channel PKD1/PKD2 domain-containing protein</fullName>
    </recommendedName>
</protein>
<feature type="transmembrane region" description="Helical" evidence="6">
    <location>
        <begin position="265"/>
        <end position="282"/>
    </location>
</feature>
<dbReference type="Pfam" id="PF08016">
    <property type="entry name" value="PKD_channel"/>
    <property type="match status" value="1"/>
</dbReference>
<evidence type="ECO:0000256" key="6">
    <source>
        <dbReference type="SAM" id="Phobius"/>
    </source>
</evidence>
<accession>A0AAD5M715</accession>
<comment type="subcellular location">
    <subcellularLocation>
        <location evidence="1">Membrane</location>
        <topology evidence="1">Multi-pass membrane protein</topology>
    </subcellularLocation>
</comment>
<dbReference type="Gene3D" id="1.10.287.70">
    <property type="match status" value="1"/>
</dbReference>
<keyword evidence="4 6" id="KW-0472">Membrane</keyword>
<sequence length="566" mass="63887">MELQYDAALRERLLDPQRDDADEEDAAADALSASKPVTPPSPSRATMSAVERLMLSPYEKWVRFGRFPFKTALHVLLLALTFAQMALYDAQNAAYMRASHRNWAYFFLPPSADVGETPRFQRTLYTLNQTVDALFFLRDAYFSVEQAAVANYELPPSPALRLELLRRDGSTDRFDVTRDAASLGPFRRDLPPRQRQRLLQSLRRVAVSMALRDRQDGDWYSECFDWTVRVRLDVVARTHLKAQLDDCEIASCTRLPLWRALRRRFVWLHVVIAVVTAVYLALSGRALLRSYRIVSRAGELVKRAKEEAPPTADARPMDWTASSSASELPLAVRLKLFNGLQIMVFVALSLLLLSSLWSLVFLKAHVPISYWHRLVQATAMLLLWSSLVGYLEHNRQVYSIVLTLRWSAPRVLQFLVGVSPVFLGFALFGTIYFGPRVAAFGSLSASMMTLFAVLNGDVILDTFDALERHGFATSGTLYLYSFIALFIYVVLNIFIAIVEEAFFATRNCRRMLDLLLTDPKYAATNVGVEASAEVSAEMVRLLLQMLEESDGLQAAEEQQRTANATA</sequence>
<organism evidence="8 9">
    <name type="scientific">Pythium insidiosum</name>
    <name type="common">Pythiosis disease agent</name>
    <dbReference type="NCBI Taxonomy" id="114742"/>
    <lineage>
        <taxon>Eukaryota</taxon>
        <taxon>Sar</taxon>
        <taxon>Stramenopiles</taxon>
        <taxon>Oomycota</taxon>
        <taxon>Peronosporomycetes</taxon>
        <taxon>Pythiales</taxon>
        <taxon>Pythiaceae</taxon>
        <taxon>Pythium</taxon>
    </lineage>
</organism>
<dbReference type="AlphaFoldDB" id="A0AAD5M715"/>
<dbReference type="InterPro" id="IPR013122">
    <property type="entry name" value="PKD1_2_channel"/>
</dbReference>
<dbReference type="PANTHER" id="PTHR12127:SF7">
    <property type="entry name" value="SD02261P"/>
    <property type="match status" value="1"/>
</dbReference>
<feature type="transmembrane region" description="Helical" evidence="6">
    <location>
        <begin position="440"/>
        <end position="460"/>
    </location>
</feature>
<proteinExistence type="predicted"/>
<evidence type="ECO:0000256" key="2">
    <source>
        <dbReference type="ARBA" id="ARBA00022692"/>
    </source>
</evidence>
<feature type="transmembrane region" description="Helical" evidence="6">
    <location>
        <begin position="67"/>
        <end position="88"/>
    </location>
</feature>
<dbReference type="PANTHER" id="PTHR12127">
    <property type="entry name" value="MUCOLIPIN"/>
    <property type="match status" value="1"/>
</dbReference>
<keyword evidence="3 6" id="KW-1133">Transmembrane helix</keyword>
<dbReference type="GO" id="GO:0016020">
    <property type="term" value="C:membrane"/>
    <property type="evidence" value="ECO:0007669"/>
    <property type="project" value="UniProtKB-SubCell"/>
</dbReference>
<feature type="transmembrane region" description="Helical" evidence="6">
    <location>
        <begin position="480"/>
        <end position="503"/>
    </location>
</feature>
<gene>
    <name evidence="8" type="ORF">P43SY_005199</name>
</gene>